<dbReference type="EMBL" id="MDGM01000012">
    <property type="protein sequence ID" value="PIB25097.1"/>
    <property type="molecule type" value="Genomic_DNA"/>
</dbReference>
<protein>
    <submittedName>
        <fullName evidence="8">RNA polymerase subunit sigma</fullName>
    </submittedName>
</protein>
<dbReference type="GO" id="GO:0003677">
    <property type="term" value="F:DNA binding"/>
    <property type="evidence" value="ECO:0007669"/>
    <property type="project" value="UniProtKB-KW"/>
</dbReference>
<feature type="domain" description="RNA polymerase sigma factor 70 region 4 type 2" evidence="7">
    <location>
        <begin position="125"/>
        <end position="174"/>
    </location>
</feature>
<evidence type="ECO:0000259" key="6">
    <source>
        <dbReference type="Pfam" id="PF04542"/>
    </source>
</evidence>
<dbReference type="NCBIfam" id="NF004113">
    <property type="entry name" value="PRK05602.1"/>
    <property type="match status" value="1"/>
</dbReference>
<organism evidence="8 9">
    <name type="scientific">Paramylibacter kogurei</name>
    <dbReference type="NCBI Taxonomy" id="1889778"/>
    <lineage>
        <taxon>Bacteria</taxon>
        <taxon>Pseudomonadati</taxon>
        <taxon>Pseudomonadota</taxon>
        <taxon>Alphaproteobacteria</taxon>
        <taxon>Rhodobacterales</taxon>
        <taxon>Paracoccaceae</taxon>
        <taxon>Paramylibacter</taxon>
    </lineage>
</organism>
<evidence type="ECO:0000256" key="5">
    <source>
        <dbReference type="ARBA" id="ARBA00023163"/>
    </source>
</evidence>
<dbReference type="Proteomes" id="UP000231516">
    <property type="component" value="Unassembled WGS sequence"/>
</dbReference>
<dbReference type="PANTHER" id="PTHR43133:SF8">
    <property type="entry name" value="RNA POLYMERASE SIGMA FACTOR HI_1459-RELATED"/>
    <property type="match status" value="1"/>
</dbReference>
<dbReference type="SUPFAM" id="SSF88946">
    <property type="entry name" value="Sigma2 domain of RNA polymerase sigma factors"/>
    <property type="match status" value="1"/>
</dbReference>
<dbReference type="GO" id="GO:0016987">
    <property type="term" value="F:sigma factor activity"/>
    <property type="evidence" value="ECO:0007669"/>
    <property type="project" value="UniProtKB-KW"/>
</dbReference>
<keyword evidence="3" id="KW-0731">Sigma factor</keyword>
<dbReference type="InterPro" id="IPR036388">
    <property type="entry name" value="WH-like_DNA-bd_sf"/>
</dbReference>
<dbReference type="SUPFAM" id="SSF88659">
    <property type="entry name" value="Sigma3 and sigma4 domains of RNA polymerase sigma factors"/>
    <property type="match status" value="1"/>
</dbReference>
<keyword evidence="9" id="KW-1185">Reference proteome</keyword>
<evidence type="ECO:0000256" key="1">
    <source>
        <dbReference type="ARBA" id="ARBA00010641"/>
    </source>
</evidence>
<dbReference type="Pfam" id="PF04542">
    <property type="entry name" value="Sigma70_r2"/>
    <property type="match status" value="1"/>
</dbReference>
<dbReference type="NCBIfam" id="NF009176">
    <property type="entry name" value="PRK12524.1"/>
    <property type="match status" value="1"/>
</dbReference>
<evidence type="ECO:0000313" key="9">
    <source>
        <dbReference type="Proteomes" id="UP000231516"/>
    </source>
</evidence>
<dbReference type="OrthoDB" id="9780326at2"/>
<dbReference type="GO" id="GO:0006352">
    <property type="term" value="P:DNA-templated transcription initiation"/>
    <property type="evidence" value="ECO:0007669"/>
    <property type="project" value="InterPro"/>
</dbReference>
<evidence type="ECO:0000256" key="2">
    <source>
        <dbReference type="ARBA" id="ARBA00023015"/>
    </source>
</evidence>
<dbReference type="NCBIfam" id="TIGR02937">
    <property type="entry name" value="sigma70-ECF"/>
    <property type="match status" value="1"/>
</dbReference>
<dbReference type="Gene3D" id="1.10.10.10">
    <property type="entry name" value="Winged helix-like DNA-binding domain superfamily/Winged helix DNA-binding domain"/>
    <property type="match status" value="1"/>
</dbReference>
<sequence>MAFDATNEISDDALMVLYANGDEQAAHLLASRHVSRVLALAYRMLNDRTEADDVAQDAMLRLWKIAPKWRQGEAKVSTWLYRVASNLCTDRLRKRRGTGLDDVPEVEDDAPSVEADIMARDRATALRNALQQLPERQRLAVTLRHIEELANPEIAEIMGISVEAVESLTARGKRGLAEILSDQKSKIGLAT</sequence>
<dbReference type="InterPro" id="IPR013325">
    <property type="entry name" value="RNA_pol_sigma_r2"/>
</dbReference>
<dbReference type="Pfam" id="PF08281">
    <property type="entry name" value="Sigma70_r4_2"/>
    <property type="match status" value="1"/>
</dbReference>
<dbReference type="AlphaFoldDB" id="A0A2G5K6C4"/>
<accession>A0A2G5K6C4</accession>
<comment type="similarity">
    <text evidence="1">Belongs to the sigma-70 factor family. ECF subfamily.</text>
</comment>
<dbReference type="PANTHER" id="PTHR43133">
    <property type="entry name" value="RNA POLYMERASE ECF-TYPE SIGMA FACTO"/>
    <property type="match status" value="1"/>
</dbReference>
<dbReference type="RefSeq" id="WP_099594017.1">
    <property type="nucleotide sequence ID" value="NZ_MDGM01000012.1"/>
</dbReference>
<name>A0A2G5K6C4_9RHOB</name>
<dbReference type="Gene3D" id="1.10.1740.10">
    <property type="match status" value="1"/>
</dbReference>
<keyword evidence="4" id="KW-0238">DNA-binding</keyword>
<dbReference type="InterPro" id="IPR013249">
    <property type="entry name" value="RNA_pol_sigma70_r4_t2"/>
</dbReference>
<dbReference type="InterPro" id="IPR039425">
    <property type="entry name" value="RNA_pol_sigma-70-like"/>
</dbReference>
<evidence type="ECO:0000259" key="7">
    <source>
        <dbReference type="Pfam" id="PF08281"/>
    </source>
</evidence>
<dbReference type="InterPro" id="IPR007627">
    <property type="entry name" value="RNA_pol_sigma70_r2"/>
</dbReference>
<dbReference type="InterPro" id="IPR013324">
    <property type="entry name" value="RNA_pol_sigma_r3/r4-like"/>
</dbReference>
<evidence type="ECO:0000313" key="8">
    <source>
        <dbReference type="EMBL" id="PIB25097.1"/>
    </source>
</evidence>
<gene>
    <name evidence="8" type="ORF">BFP76_04250</name>
</gene>
<dbReference type="CDD" id="cd06171">
    <property type="entry name" value="Sigma70_r4"/>
    <property type="match status" value="1"/>
</dbReference>
<keyword evidence="5" id="KW-0804">Transcription</keyword>
<reference evidence="8 9" key="1">
    <citation type="submission" date="2016-08" db="EMBL/GenBank/DDBJ databases">
        <title>Draft genome of Amylibacter sp. strain 4G11.</title>
        <authorList>
            <person name="Wong S.-K."/>
            <person name="Hamasaki K."/>
            <person name="Yoshizawa S."/>
        </authorList>
    </citation>
    <scope>NUCLEOTIDE SEQUENCE [LARGE SCALE GENOMIC DNA]</scope>
    <source>
        <strain evidence="8 9">4G11</strain>
    </source>
</reference>
<proteinExistence type="inferred from homology"/>
<evidence type="ECO:0000256" key="3">
    <source>
        <dbReference type="ARBA" id="ARBA00023082"/>
    </source>
</evidence>
<comment type="caution">
    <text evidence="8">The sequence shown here is derived from an EMBL/GenBank/DDBJ whole genome shotgun (WGS) entry which is preliminary data.</text>
</comment>
<dbReference type="InterPro" id="IPR014284">
    <property type="entry name" value="RNA_pol_sigma-70_dom"/>
</dbReference>
<feature type="domain" description="RNA polymerase sigma-70 region 2" evidence="6">
    <location>
        <begin position="29"/>
        <end position="96"/>
    </location>
</feature>
<keyword evidence="2" id="KW-0805">Transcription regulation</keyword>
<evidence type="ECO:0000256" key="4">
    <source>
        <dbReference type="ARBA" id="ARBA00023125"/>
    </source>
</evidence>